<dbReference type="GO" id="GO:0003700">
    <property type="term" value="F:DNA-binding transcription factor activity"/>
    <property type="evidence" value="ECO:0007669"/>
    <property type="project" value="TreeGrafter"/>
</dbReference>
<dbReference type="OrthoDB" id="551431at2759"/>
<dbReference type="CDD" id="cd04873">
    <property type="entry name" value="ACT_UUR-ACR-like"/>
    <property type="match status" value="1"/>
</dbReference>
<reference evidence="9" key="1">
    <citation type="journal article" date="2014" name="Nat. Commun.">
        <title>Genome sequence of mungbean and insights into evolution within Vigna species.</title>
        <authorList>
            <person name="Kang Y.J."/>
            <person name="Kim S.K."/>
            <person name="Kim M.Y."/>
            <person name="Lestari P."/>
            <person name="Kim K.H."/>
            <person name="Ha B.K."/>
            <person name="Jun T.H."/>
            <person name="Hwang W.J."/>
            <person name="Lee T."/>
            <person name="Lee J."/>
            <person name="Shim S."/>
            <person name="Yoon M.Y."/>
            <person name="Jang Y.E."/>
            <person name="Han K.S."/>
            <person name="Taeprayoon P."/>
            <person name="Yoon N."/>
            <person name="Somta P."/>
            <person name="Tanya P."/>
            <person name="Kim K.S."/>
            <person name="Gwag J.G."/>
            <person name="Moon J.K."/>
            <person name="Lee Y.H."/>
            <person name="Park B.S."/>
            <person name="Bombarely A."/>
            <person name="Doyle J.J."/>
            <person name="Jackson S.A."/>
            <person name="Schafleitner R."/>
            <person name="Srinives P."/>
            <person name="Varshney R.K."/>
            <person name="Lee S.H."/>
        </authorList>
    </citation>
    <scope>NUCLEOTIDE SEQUENCE [LARGE SCALE GENOMIC DNA]</scope>
    <source>
        <strain evidence="9">cv. VC1973A</strain>
    </source>
</reference>
<dbReference type="PROSITE" id="PS50888">
    <property type="entry name" value="BHLH"/>
    <property type="match status" value="1"/>
</dbReference>
<dbReference type="Pfam" id="PF22754">
    <property type="entry name" value="bHLH-TF_ACT-like_plant"/>
    <property type="match status" value="1"/>
</dbReference>
<keyword evidence="9" id="KW-1185">Reference proteome</keyword>
<dbReference type="GO" id="GO:0043565">
    <property type="term" value="F:sequence-specific DNA binding"/>
    <property type="evidence" value="ECO:0007669"/>
    <property type="project" value="TreeGrafter"/>
</dbReference>
<feature type="region of interest" description="Disordered" evidence="7">
    <location>
        <begin position="208"/>
        <end position="281"/>
    </location>
</feature>
<name>A0A1S3URM7_VIGRR</name>
<dbReference type="AlphaFoldDB" id="A0A1S3URM7"/>
<evidence type="ECO:0000256" key="4">
    <source>
        <dbReference type="ARBA" id="ARBA00023125"/>
    </source>
</evidence>
<proteinExistence type="predicted"/>
<dbReference type="Gene3D" id="4.10.280.10">
    <property type="entry name" value="Helix-loop-helix DNA-binding domain"/>
    <property type="match status" value="1"/>
</dbReference>
<evidence type="ECO:0000256" key="1">
    <source>
        <dbReference type="ARBA" id="ARBA00004123"/>
    </source>
</evidence>
<dbReference type="PANTHER" id="PTHR31945:SF147">
    <property type="entry name" value="TRANSCRIPTION FACTOR ICE1-LIKE"/>
    <property type="match status" value="1"/>
</dbReference>
<evidence type="ECO:0000313" key="10">
    <source>
        <dbReference type="RefSeq" id="XP_014508670.1"/>
    </source>
</evidence>
<evidence type="ECO:0000313" key="9">
    <source>
        <dbReference type="Proteomes" id="UP000087766"/>
    </source>
</evidence>
<dbReference type="SUPFAM" id="SSF47459">
    <property type="entry name" value="HLH, helix-loop-helix DNA-binding domain"/>
    <property type="match status" value="1"/>
</dbReference>
<dbReference type="InterPro" id="IPR036638">
    <property type="entry name" value="HLH_DNA-bd_sf"/>
</dbReference>
<gene>
    <name evidence="10" type="primary">LOC106768189</name>
</gene>
<evidence type="ECO:0000256" key="3">
    <source>
        <dbReference type="ARBA" id="ARBA00023015"/>
    </source>
</evidence>
<evidence type="ECO:0000259" key="8">
    <source>
        <dbReference type="PROSITE" id="PS50888"/>
    </source>
</evidence>
<dbReference type="CDD" id="cd11443">
    <property type="entry name" value="bHLH_AtAMS_like"/>
    <property type="match status" value="1"/>
</dbReference>
<dbReference type="InterPro" id="IPR045865">
    <property type="entry name" value="ACT-like_dom_sf"/>
</dbReference>
<dbReference type="STRING" id="3916.A0A1S3URM7"/>
<dbReference type="Pfam" id="PF00010">
    <property type="entry name" value="HLH"/>
    <property type="match status" value="1"/>
</dbReference>
<dbReference type="GO" id="GO:0046983">
    <property type="term" value="F:protein dimerization activity"/>
    <property type="evidence" value="ECO:0007669"/>
    <property type="project" value="InterPro"/>
</dbReference>
<evidence type="ECO:0000256" key="6">
    <source>
        <dbReference type="ARBA" id="ARBA00023242"/>
    </source>
</evidence>
<keyword evidence="3" id="KW-0805">Transcription regulation</keyword>
<dbReference type="KEGG" id="vra:106768189"/>
<dbReference type="GeneID" id="106768189"/>
<keyword evidence="2" id="KW-0217">Developmental protein</keyword>
<dbReference type="GO" id="GO:0005634">
    <property type="term" value="C:nucleus"/>
    <property type="evidence" value="ECO:0007669"/>
    <property type="project" value="UniProtKB-SubCell"/>
</dbReference>
<evidence type="ECO:0000256" key="7">
    <source>
        <dbReference type="SAM" id="MobiDB-lite"/>
    </source>
</evidence>
<keyword evidence="4" id="KW-0238">DNA-binding</keyword>
<dbReference type="RefSeq" id="XP_014508670.1">
    <property type="nucleotide sequence ID" value="XM_014653184.2"/>
</dbReference>
<dbReference type="FunFam" id="4.10.280.10:FF:000066">
    <property type="entry name" value="BHLH transcription factor"/>
    <property type="match status" value="1"/>
</dbReference>
<dbReference type="Gramene" id="Vradi07g29900.1">
    <property type="protein sequence ID" value="Vradi07g29900.1"/>
    <property type="gene ID" value="Vradi07g29900"/>
</dbReference>
<feature type="domain" description="BHLH" evidence="8">
    <location>
        <begin position="280"/>
        <end position="329"/>
    </location>
</feature>
<comment type="subcellular location">
    <subcellularLocation>
        <location evidence="1">Nucleus</location>
    </subcellularLocation>
</comment>
<dbReference type="SMART" id="SM00353">
    <property type="entry name" value="HLH"/>
    <property type="match status" value="1"/>
</dbReference>
<evidence type="ECO:0000256" key="2">
    <source>
        <dbReference type="ARBA" id="ARBA00022473"/>
    </source>
</evidence>
<dbReference type="InterPro" id="IPR054502">
    <property type="entry name" value="bHLH-TF_ACT-like_plant"/>
</dbReference>
<evidence type="ECO:0000256" key="5">
    <source>
        <dbReference type="ARBA" id="ARBA00023163"/>
    </source>
</evidence>
<reference evidence="10" key="2">
    <citation type="submission" date="2025-08" db="UniProtKB">
        <authorList>
            <consortium name="RefSeq"/>
        </authorList>
    </citation>
    <scope>IDENTIFICATION</scope>
    <source>
        <tissue evidence="10">Leaf</tissue>
    </source>
</reference>
<keyword evidence="5" id="KW-0804">Transcription</keyword>
<dbReference type="PANTHER" id="PTHR31945">
    <property type="entry name" value="TRANSCRIPTION FACTOR SCREAM2-RELATED"/>
    <property type="match status" value="1"/>
</dbReference>
<dbReference type="SMR" id="A0A1S3URM7"/>
<dbReference type="Proteomes" id="UP000087766">
    <property type="component" value="Chromosome 7"/>
</dbReference>
<dbReference type="InterPro" id="IPR011598">
    <property type="entry name" value="bHLH_dom"/>
</dbReference>
<dbReference type="InterPro" id="IPR051358">
    <property type="entry name" value="TF_AMS/ICE1/BHLH6-like"/>
</dbReference>
<keyword evidence="6" id="KW-0539">Nucleus</keyword>
<dbReference type="SUPFAM" id="SSF55021">
    <property type="entry name" value="ACT-like"/>
    <property type="match status" value="1"/>
</dbReference>
<accession>A0A1S3URM7</accession>
<organism evidence="9 10">
    <name type="scientific">Vigna radiata var. radiata</name>
    <name type="common">Mung bean</name>
    <name type="synonym">Phaseolus aureus</name>
    <dbReference type="NCBI Taxonomy" id="3916"/>
    <lineage>
        <taxon>Eukaryota</taxon>
        <taxon>Viridiplantae</taxon>
        <taxon>Streptophyta</taxon>
        <taxon>Embryophyta</taxon>
        <taxon>Tracheophyta</taxon>
        <taxon>Spermatophyta</taxon>
        <taxon>Magnoliopsida</taxon>
        <taxon>eudicotyledons</taxon>
        <taxon>Gunneridae</taxon>
        <taxon>Pentapetalae</taxon>
        <taxon>rosids</taxon>
        <taxon>fabids</taxon>
        <taxon>Fabales</taxon>
        <taxon>Fabaceae</taxon>
        <taxon>Papilionoideae</taxon>
        <taxon>50 kb inversion clade</taxon>
        <taxon>NPAAA clade</taxon>
        <taxon>indigoferoid/millettioid clade</taxon>
        <taxon>Phaseoleae</taxon>
        <taxon>Vigna</taxon>
    </lineage>
</organism>
<protein>
    <submittedName>
        <fullName evidence="10">Transcription factor ICE1-like</fullName>
    </submittedName>
</protein>
<sequence>MMSGWMQDTEEQNSASWSNPNANELSCFYKPISDIHEEWHVPNNNTQIHSHVRDTAFSTNFDHNMLLHQHQPLHSFSSSTSLHLSQGHNFFTPKPFFYPLDHTFRAGSDVGFLDPHALNKVHHGGVFSSSNDNNQLALPNLATMCALPPQQDGVGFPGFKNVVDSDHVEGSRKPLLLTTSNVLKPLESFPASGVQPTLFQKRAALRKSMEDNCKGKSKGNSDSSKRKTYKNGEGDEGSGLNLDSDESGEMEESGRNGGNSSNANSTVTGGVDHKGKKKTGIPAKNLMAERRRRKKLNDRLYMLRSVVPNISKMDRASILGDAVEYLKELLQKIGDLHNELESTTPAGSSLTSSFLHPLTPKLPTSMQEELCLSSLPSPNGQPVRVEVGLSEGGVKIQMCCERKPGLLLCTMRALDNLGIDIHQAVITYFNGFAMDILRAQICSEGQDVRPEQIKAVLLDSAGYHGMI</sequence>